<dbReference type="EMBL" id="JAAOAS010000392">
    <property type="protein sequence ID" value="KAF5577149.1"/>
    <property type="molecule type" value="Genomic_DNA"/>
</dbReference>
<dbReference type="AlphaFoldDB" id="A0A8H5NT36"/>
<proteinExistence type="predicted"/>
<evidence type="ECO:0000313" key="1">
    <source>
        <dbReference type="EMBL" id="KAF5577149.1"/>
    </source>
</evidence>
<accession>A0A8H5NT36</accession>
<name>A0A8H5NT36_9HYPO</name>
<comment type="caution">
    <text evidence="1">The sequence shown here is derived from an EMBL/GenBank/DDBJ whole genome shotgun (WGS) entry which is preliminary data.</text>
</comment>
<dbReference type="Proteomes" id="UP000546213">
    <property type="component" value="Unassembled WGS sequence"/>
</dbReference>
<organism evidence="1 2">
    <name type="scientific">Fusarium pseudocircinatum</name>
    <dbReference type="NCBI Taxonomy" id="56676"/>
    <lineage>
        <taxon>Eukaryota</taxon>
        <taxon>Fungi</taxon>
        <taxon>Dikarya</taxon>
        <taxon>Ascomycota</taxon>
        <taxon>Pezizomycotina</taxon>
        <taxon>Sordariomycetes</taxon>
        <taxon>Hypocreomycetidae</taxon>
        <taxon>Hypocreales</taxon>
        <taxon>Nectriaceae</taxon>
        <taxon>Fusarium</taxon>
        <taxon>Fusarium fujikuroi species complex</taxon>
    </lineage>
</organism>
<sequence length="116" mass="13434">MVEGAIHKHPELYAARRRAVDQIERAIDVLIPMLRRENTVEDLWQGGSLARTVSLQLQLDESIAKECEAWLAAGRDILVFIYGRMEEQVAQPFIYIYLQSIIEIAMQYRHGRAHRS</sequence>
<evidence type="ECO:0000313" key="2">
    <source>
        <dbReference type="Proteomes" id="UP000546213"/>
    </source>
</evidence>
<reference evidence="1 2" key="1">
    <citation type="submission" date="2020-05" db="EMBL/GenBank/DDBJ databases">
        <title>Identification and distribution of gene clusters putatively required for synthesis of sphingolipid metabolism inhibitors in phylogenetically diverse species of the filamentous fungus Fusarium.</title>
        <authorList>
            <person name="Kim H.-S."/>
            <person name="Busman M."/>
            <person name="Brown D.W."/>
            <person name="Divon H."/>
            <person name="Uhlig S."/>
            <person name="Proctor R.H."/>
        </authorList>
    </citation>
    <scope>NUCLEOTIDE SEQUENCE [LARGE SCALE GENOMIC DNA]</scope>
    <source>
        <strain evidence="1 2">NRRL 36939</strain>
    </source>
</reference>
<gene>
    <name evidence="1" type="ORF">FPCIR_12212</name>
</gene>
<protein>
    <submittedName>
        <fullName evidence="1">Uncharacterized protein</fullName>
    </submittedName>
</protein>
<keyword evidence="2" id="KW-1185">Reference proteome</keyword>